<name>A0A4Y7TAT9_COPMI</name>
<evidence type="ECO:0000313" key="2">
    <source>
        <dbReference type="Proteomes" id="UP000298030"/>
    </source>
</evidence>
<protein>
    <submittedName>
        <fullName evidence="1">Uncharacterized protein</fullName>
    </submittedName>
</protein>
<gene>
    <name evidence="1" type="ORF">FA13DRAFT_1732740</name>
</gene>
<dbReference type="Proteomes" id="UP000298030">
    <property type="component" value="Unassembled WGS sequence"/>
</dbReference>
<evidence type="ECO:0000313" key="1">
    <source>
        <dbReference type="EMBL" id="TEB31283.1"/>
    </source>
</evidence>
<comment type="caution">
    <text evidence="1">The sequence shown here is derived from an EMBL/GenBank/DDBJ whole genome shotgun (WGS) entry which is preliminary data.</text>
</comment>
<dbReference type="EMBL" id="QPFP01000019">
    <property type="protein sequence ID" value="TEB31283.1"/>
    <property type="molecule type" value="Genomic_DNA"/>
</dbReference>
<dbReference type="AlphaFoldDB" id="A0A4Y7TAT9"/>
<reference evidence="1 2" key="1">
    <citation type="journal article" date="2019" name="Nat. Ecol. Evol.">
        <title>Megaphylogeny resolves global patterns of mushroom evolution.</title>
        <authorList>
            <person name="Varga T."/>
            <person name="Krizsan K."/>
            <person name="Foldi C."/>
            <person name="Dima B."/>
            <person name="Sanchez-Garcia M."/>
            <person name="Sanchez-Ramirez S."/>
            <person name="Szollosi G.J."/>
            <person name="Szarkandi J.G."/>
            <person name="Papp V."/>
            <person name="Albert L."/>
            <person name="Andreopoulos W."/>
            <person name="Angelini C."/>
            <person name="Antonin V."/>
            <person name="Barry K.W."/>
            <person name="Bougher N.L."/>
            <person name="Buchanan P."/>
            <person name="Buyck B."/>
            <person name="Bense V."/>
            <person name="Catcheside P."/>
            <person name="Chovatia M."/>
            <person name="Cooper J."/>
            <person name="Damon W."/>
            <person name="Desjardin D."/>
            <person name="Finy P."/>
            <person name="Geml J."/>
            <person name="Haridas S."/>
            <person name="Hughes K."/>
            <person name="Justo A."/>
            <person name="Karasinski D."/>
            <person name="Kautmanova I."/>
            <person name="Kiss B."/>
            <person name="Kocsube S."/>
            <person name="Kotiranta H."/>
            <person name="LaButti K.M."/>
            <person name="Lechner B.E."/>
            <person name="Liimatainen K."/>
            <person name="Lipzen A."/>
            <person name="Lukacs Z."/>
            <person name="Mihaltcheva S."/>
            <person name="Morgado L.N."/>
            <person name="Niskanen T."/>
            <person name="Noordeloos M.E."/>
            <person name="Ohm R.A."/>
            <person name="Ortiz-Santana B."/>
            <person name="Ovrebo C."/>
            <person name="Racz N."/>
            <person name="Riley R."/>
            <person name="Savchenko A."/>
            <person name="Shiryaev A."/>
            <person name="Soop K."/>
            <person name="Spirin V."/>
            <person name="Szebenyi C."/>
            <person name="Tomsovsky M."/>
            <person name="Tulloss R.E."/>
            <person name="Uehling J."/>
            <person name="Grigoriev I.V."/>
            <person name="Vagvolgyi C."/>
            <person name="Papp T."/>
            <person name="Martin F.M."/>
            <person name="Miettinen O."/>
            <person name="Hibbett D.S."/>
            <person name="Nagy L.G."/>
        </authorList>
    </citation>
    <scope>NUCLEOTIDE SEQUENCE [LARGE SCALE GENOMIC DNA]</scope>
    <source>
        <strain evidence="1 2">FP101781</strain>
    </source>
</reference>
<organism evidence="1 2">
    <name type="scientific">Coprinellus micaceus</name>
    <name type="common">Glistening ink-cap mushroom</name>
    <name type="synonym">Coprinus micaceus</name>
    <dbReference type="NCBI Taxonomy" id="71717"/>
    <lineage>
        <taxon>Eukaryota</taxon>
        <taxon>Fungi</taxon>
        <taxon>Dikarya</taxon>
        <taxon>Basidiomycota</taxon>
        <taxon>Agaricomycotina</taxon>
        <taxon>Agaricomycetes</taxon>
        <taxon>Agaricomycetidae</taxon>
        <taxon>Agaricales</taxon>
        <taxon>Agaricineae</taxon>
        <taxon>Psathyrellaceae</taxon>
        <taxon>Coprinellus</taxon>
    </lineage>
</organism>
<proteinExistence type="predicted"/>
<accession>A0A4Y7TAT9</accession>
<keyword evidence="2" id="KW-1185">Reference proteome</keyword>
<sequence>MYCVRHDAGSAYRVTFVEPYPAWARSWPWKLGDPLGAKPFSLSYDFHILSGSDLLI</sequence>